<dbReference type="InterPro" id="IPR017970">
    <property type="entry name" value="Homeobox_CS"/>
</dbReference>
<dbReference type="FunFam" id="1.10.10.60:FF:000078">
    <property type="entry name" value="NK2 homeobox 3"/>
    <property type="match status" value="1"/>
</dbReference>
<dbReference type="PRINTS" id="PR00024">
    <property type="entry name" value="HOMEOBOX"/>
</dbReference>
<reference evidence="10" key="1">
    <citation type="submission" date="2025-08" db="UniProtKB">
        <authorList>
            <consortium name="Ensembl"/>
        </authorList>
    </citation>
    <scope>IDENTIFICATION</scope>
</reference>
<evidence type="ECO:0000256" key="5">
    <source>
        <dbReference type="ARBA" id="ARBA00023242"/>
    </source>
</evidence>
<keyword evidence="4 6" id="KW-0371">Homeobox</keyword>
<evidence type="ECO:0000256" key="4">
    <source>
        <dbReference type="ARBA" id="ARBA00023155"/>
    </source>
</evidence>
<comment type="similarity">
    <text evidence="2">Belongs to the NK-2 homeobox family.</text>
</comment>
<keyword evidence="5 6" id="KW-0539">Nucleus</keyword>
<dbReference type="GO" id="GO:0000978">
    <property type="term" value="F:RNA polymerase II cis-regulatory region sequence-specific DNA binding"/>
    <property type="evidence" value="ECO:0007669"/>
    <property type="project" value="TreeGrafter"/>
</dbReference>
<dbReference type="InterPro" id="IPR050394">
    <property type="entry name" value="Homeobox_NK-like"/>
</dbReference>
<evidence type="ECO:0000313" key="10">
    <source>
        <dbReference type="Ensembl" id="ENSLLEP00000020318.1"/>
    </source>
</evidence>
<sequence>MIPSPVTSTPFSVKDILRLERTELPEVLVEKPLLSCASPPGSTAPQRGMRDREQEETGGREEFAPPRPACESPMGEDPDPSHEQRQCVETGRRMVPLDRAQQRQRRKPRVLFSQVQVYELERRFKQQRYLSAPEREQLASILKLTSTQVKIWFQNRRYKCKRQKQDRSLELANHPPPPRRVAVPVLVRDGKPCLGSSQTFTATYNSSGNPYTYPVCYGAYNNSGFYSGVPTVPGTVNPQLVNVNISAVPSNAQQGHIQAALQGIRAW</sequence>
<dbReference type="Pfam" id="PF00046">
    <property type="entry name" value="Homeodomain"/>
    <property type="match status" value="1"/>
</dbReference>
<evidence type="ECO:0000259" key="9">
    <source>
        <dbReference type="PROSITE" id="PS50071"/>
    </source>
</evidence>
<organism evidence="10 11">
    <name type="scientific">Leptobrachium leishanense</name>
    <name type="common">Leishan spiny toad</name>
    <dbReference type="NCBI Taxonomy" id="445787"/>
    <lineage>
        <taxon>Eukaryota</taxon>
        <taxon>Metazoa</taxon>
        <taxon>Chordata</taxon>
        <taxon>Craniata</taxon>
        <taxon>Vertebrata</taxon>
        <taxon>Euteleostomi</taxon>
        <taxon>Amphibia</taxon>
        <taxon>Batrachia</taxon>
        <taxon>Anura</taxon>
        <taxon>Pelobatoidea</taxon>
        <taxon>Megophryidae</taxon>
        <taxon>Leptobrachium</taxon>
    </lineage>
</organism>
<dbReference type="GO" id="GO:0000981">
    <property type="term" value="F:DNA-binding transcription factor activity, RNA polymerase II-specific"/>
    <property type="evidence" value="ECO:0007669"/>
    <property type="project" value="InterPro"/>
</dbReference>
<reference evidence="10" key="2">
    <citation type="submission" date="2025-09" db="UniProtKB">
        <authorList>
            <consortium name="Ensembl"/>
        </authorList>
    </citation>
    <scope>IDENTIFICATION</scope>
</reference>
<dbReference type="CDD" id="cd00086">
    <property type="entry name" value="homeodomain"/>
    <property type="match status" value="1"/>
</dbReference>
<dbReference type="AlphaFoldDB" id="A0A8C5MX18"/>
<feature type="domain" description="Homeobox" evidence="9">
    <location>
        <begin position="103"/>
        <end position="163"/>
    </location>
</feature>
<evidence type="ECO:0000256" key="6">
    <source>
        <dbReference type="PROSITE-ProRule" id="PRU00108"/>
    </source>
</evidence>
<evidence type="ECO:0000256" key="2">
    <source>
        <dbReference type="ARBA" id="ARBA00005661"/>
    </source>
</evidence>
<dbReference type="Ensembl" id="ENSLLET00000021117.1">
    <property type="protein sequence ID" value="ENSLLEP00000020318.1"/>
    <property type="gene ID" value="ENSLLEG00000012872.1"/>
</dbReference>
<accession>A0A8C5MX18</accession>
<proteinExistence type="inferred from homology"/>
<dbReference type="OrthoDB" id="6159439at2759"/>
<dbReference type="PROSITE" id="PS00027">
    <property type="entry name" value="HOMEOBOX_1"/>
    <property type="match status" value="1"/>
</dbReference>
<dbReference type="InterPro" id="IPR001356">
    <property type="entry name" value="HD"/>
</dbReference>
<dbReference type="SUPFAM" id="SSF46689">
    <property type="entry name" value="Homeodomain-like"/>
    <property type="match status" value="1"/>
</dbReference>
<dbReference type="SMART" id="SM00389">
    <property type="entry name" value="HOX"/>
    <property type="match status" value="1"/>
</dbReference>
<name>A0A8C5MX18_9ANUR</name>
<dbReference type="InterPro" id="IPR020479">
    <property type="entry name" value="HD_metazoa"/>
</dbReference>
<dbReference type="PANTHER" id="PTHR24340">
    <property type="entry name" value="HOMEOBOX PROTEIN NKX"/>
    <property type="match status" value="1"/>
</dbReference>
<dbReference type="Gene3D" id="1.10.10.60">
    <property type="entry name" value="Homeodomain-like"/>
    <property type="match status" value="1"/>
</dbReference>
<dbReference type="PANTHER" id="PTHR24340:SF110">
    <property type="entry name" value="HOMEOBOX PROTEIN NKX-2.6"/>
    <property type="match status" value="1"/>
</dbReference>
<dbReference type="InterPro" id="IPR009057">
    <property type="entry name" value="Homeodomain-like_sf"/>
</dbReference>
<dbReference type="Proteomes" id="UP000694569">
    <property type="component" value="Unplaced"/>
</dbReference>
<protein>
    <recommendedName>
        <fullName evidence="9">Homeobox domain-containing protein</fullName>
    </recommendedName>
</protein>
<feature type="DNA-binding region" description="Homeobox" evidence="6">
    <location>
        <begin position="105"/>
        <end position="164"/>
    </location>
</feature>
<evidence type="ECO:0000256" key="7">
    <source>
        <dbReference type="RuleBase" id="RU000682"/>
    </source>
</evidence>
<keyword evidence="11" id="KW-1185">Reference proteome</keyword>
<dbReference type="PROSITE" id="PS50071">
    <property type="entry name" value="HOMEOBOX_2"/>
    <property type="match status" value="1"/>
</dbReference>
<feature type="region of interest" description="Disordered" evidence="8">
    <location>
        <begin position="34"/>
        <end position="85"/>
    </location>
</feature>
<dbReference type="GO" id="GO:0005634">
    <property type="term" value="C:nucleus"/>
    <property type="evidence" value="ECO:0007669"/>
    <property type="project" value="UniProtKB-SubCell"/>
</dbReference>
<feature type="compositionally biased region" description="Basic and acidic residues" evidence="8">
    <location>
        <begin position="48"/>
        <end position="64"/>
    </location>
</feature>
<dbReference type="GO" id="GO:0030154">
    <property type="term" value="P:cell differentiation"/>
    <property type="evidence" value="ECO:0007669"/>
    <property type="project" value="TreeGrafter"/>
</dbReference>
<keyword evidence="3 6" id="KW-0238">DNA-binding</keyword>
<evidence type="ECO:0000256" key="1">
    <source>
        <dbReference type="ARBA" id="ARBA00004123"/>
    </source>
</evidence>
<evidence type="ECO:0000256" key="8">
    <source>
        <dbReference type="SAM" id="MobiDB-lite"/>
    </source>
</evidence>
<evidence type="ECO:0000313" key="11">
    <source>
        <dbReference type="Proteomes" id="UP000694569"/>
    </source>
</evidence>
<comment type="subcellular location">
    <subcellularLocation>
        <location evidence="1 6 7">Nucleus</location>
    </subcellularLocation>
</comment>
<dbReference type="GeneTree" id="ENSGT00940000157556"/>
<evidence type="ECO:0000256" key="3">
    <source>
        <dbReference type="ARBA" id="ARBA00023125"/>
    </source>
</evidence>